<dbReference type="Proteomes" id="UP001345013">
    <property type="component" value="Unassembled WGS sequence"/>
</dbReference>
<dbReference type="EMBL" id="JAVRRG010000031">
    <property type="protein sequence ID" value="KAK5094910.1"/>
    <property type="molecule type" value="Genomic_DNA"/>
</dbReference>
<comment type="caution">
    <text evidence="2">The sequence shown here is derived from an EMBL/GenBank/DDBJ whole genome shotgun (WGS) entry which is preliminary data.</text>
</comment>
<accession>A0ABR0KF81</accession>
<keyword evidence="3" id="KW-1185">Reference proteome</keyword>
<evidence type="ECO:0000313" key="2">
    <source>
        <dbReference type="EMBL" id="KAK5094910.1"/>
    </source>
</evidence>
<sequence>MAEPENPLLPPKDHSLPDFDAYLPSQGATTEFTRRKPSRVARKAGSAVASGFLHQRLVEGAAKAQGQEAVFTQWDPAQKPNVYALKLIHPSVCRYPPLRPHRRKSATGPASSTPAKHQSAVAVYSLLPHEDLSSQENLDVDPSPRGSGTPNMRHLSDPTLVKDHLPVESLPLPAAHSLLPTQTRL</sequence>
<feature type="region of interest" description="Disordered" evidence="1">
    <location>
        <begin position="95"/>
        <end position="118"/>
    </location>
</feature>
<organism evidence="2 3">
    <name type="scientific">Lithohypha guttulata</name>
    <dbReference type="NCBI Taxonomy" id="1690604"/>
    <lineage>
        <taxon>Eukaryota</taxon>
        <taxon>Fungi</taxon>
        <taxon>Dikarya</taxon>
        <taxon>Ascomycota</taxon>
        <taxon>Pezizomycotina</taxon>
        <taxon>Eurotiomycetes</taxon>
        <taxon>Chaetothyriomycetidae</taxon>
        <taxon>Chaetothyriales</taxon>
        <taxon>Trichomeriaceae</taxon>
        <taxon>Lithohypha</taxon>
    </lineage>
</organism>
<proteinExistence type="predicted"/>
<protein>
    <submittedName>
        <fullName evidence="2">Uncharacterized protein</fullName>
    </submittedName>
</protein>
<evidence type="ECO:0000313" key="3">
    <source>
        <dbReference type="Proteomes" id="UP001345013"/>
    </source>
</evidence>
<gene>
    <name evidence="2" type="ORF">LTR24_003358</name>
</gene>
<feature type="region of interest" description="Disordered" evidence="1">
    <location>
        <begin position="132"/>
        <end position="157"/>
    </location>
</feature>
<name>A0ABR0KF81_9EURO</name>
<evidence type="ECO:0000256" key="1">
    <source>
        <dbReference type="SAM" id="MobiDB-lite"/>
    </source>
</evidence>
<reference evidence="2 3" key="1">
    <citation type="submission" date="2023-08" db="EMBL/GenBank/DDBJ databases">
        <title>Black Yeasts Isolated from many extreme environments.</title>
        <authorList>
            <person name="Coleine C."/>
            <person name="Stajich J.E."/>
            <person name="Selbmann L."/>
        </authorList>
    </citation>
    <scope>NUCLEOTIDE SEQUENCE [LARGE SCALE GENOMIC DNA]</scope>
    <source>
        <strain evidence="2 3">CCFEE 5885</strain>
    </source>
</reference>